<reference evidence="2" key="1">
    <citation type="submission" date="2023-06" db="EMBL/GenBank/DDBJ databases">
        <title>Genome-scale phylogeny and comparative genomics of the fungal order Sordariales.</title>
        <authorList>
            <consortium name="Lawrence Berkeley National Laboratory"/>
            <person name="Hensen N."/>
            <person name="Bonometti L."/>
            <person name="Westerberg I."/>
            <person name="Brannstrom I.O."/>
            <person name="Guillou S."/>
            <person name="Cros-Aarteil S."/>
            <person name="Calhoun S."/>
            <person name="Haridas S."/>
            <person name="Kuo A."/>
            <person name="Mondo S."/>
            <person name="Pangilinan J."/>
            <person name="Riley R."/>
            <person name="Labutti K."/>
            <person name="Andreopoulos B."/>
            <person name="Lipzen A."/>
            <person name="Chen C."/>
            <person name="Yanf M."/>
            <person name="Daum C."/>
            <person name="Ng V."/>
            <person name="Clum A."/>
            <person name="Steindorff A."/>
            <person name="Ohm R."/>
            <person name="Martin F."/>
            <person name="Silar P."/>
            <person name="Natvig D."/>
            <person name="Lalanne C."/>
            <person name="Gautier V."/>
            <person name="Ament-Velasquez S.L."/>
            <person name="Kruys A."/>
            <person name="Hutchinson M.I."/>
            <person name="Powell A.J."/>
            <person name="Barry K."/>
            <person name="Miller A.N."/>
            <person name="Grigoriev I.V."/>
            <person name="Debuchy R."/>
            <person name="Gladieux P."/>
            <person name="Thoren M.H."/>
            <person name="Johannesson H."/>
        </authorList>
    </citation>
    <scope>NUCLEOTIDE SEQUENCE</scope>
    <source>
        <strain evidence="2">SMH2532-1</strain>
    </source>
</reference>
<evidence type="ECO:0008006" key="4">
    <source>
        <dbReference type="Google" id="ProtNLM"/>
    </source>
</evidence>
<feature type="region of interest" description="Disordered" evidence="1">
    <location>
        <begin position="50"/>
        <end position="126"/>
    </location>
</feature>
<name>A0AA39XSF0_9PEZI</name>
<feature type="compositionally biased region" description="Low complexity" evidence="1">
    <location>
        <begin position="117"/>
        <end position="126"/>
    </location>
</feature>
<evidence type="ECO:0000256" key="1">
    <source>
        <dbReference type="SAM" id="MobiDB-lite"/>
    </source>
</evidence>
<evidence type="ECO:0000313" key="3">
    <source>
        <dbReference type="Proteomes" id="UP001174936"/>
    </source>
</evidence>
<organism evidence="2 3">
    <name type="scientific">Cercophora newfieldiana</name>
    <dbReference type="NCBI Taxonomy" id="92897"/>
    <lineage>
        <taxon>Eukaryota</taxon>
        <taxon>Fungi</taxon>
        <taxon>Dikarya</taxon>
        <taxon>Ascomycota</taxon>
        <taxon>Pezizomycotina</taxon>
        <taxon>Sordariomycetes</taxon>
        <taxon>Sordariomycetidae</taxon>
        <taxon>Sordariales</taxon>
        <taxon>Lasiosphaeriaceae</taxon>
        <taxon>Cercophora</taxon>
    </lineage>
</organism>
<accession>A0AA39XSF0</accession>
<gene>
    <name evidence="2" type="ORF">B0T16DRAFT_517097</name>
</gene>
<feature type="region of interest" description="Disordered" evidence="1">
    <location>
        <begin position="1"/>
        <end position="33"/>
    </location>
</feature>
<dbReference type="Proteomes" id="UP001174936">
    <property type="component" value="Unassembled WGS sequence"/>
</dbReference>
<protein>
    <recommendedName>
        <fullName evidence="4">Heterokaryon incompatibility domain-containing protein</fullName>
    </recommendedName>
</protein>
<evidence type="ECO:0000313" key="2">
    <source>
        <dbReference type="EMBL" id="KAK0638547.1"/>
    </source>
</evidence>
<feature type="non-terminal residue" evidence="2">
    <location>
        <position position="1"/>
    </location>
</feature>
<sequence>SSPPSGQKPTHLPSAAANATFPSTTKLSSEHSESFPIQIQIQIQIQVQIQIQQHPKHPNTSPSRTRTSCSSTDTSTACPPPPPQNTSPYPTSGTATSQTPKLAARTPHSHPQSGRRSFPPLSASPAVSPPCISRGCESQVEIWHDYLSVPQWTPELKREILCAIPGVFQRAERTMVFMEDVTREMVDALYHGATSDERRAAITHICAAAWYKRVWTVLEFVRSYNVGVILQGYEVLDGTTDVFLSQLQYVWDAETAVHGAVQVEDRVRIGMSLVPWNLGPLREARGFRRIDFASVWILLSRRGCRSIQDFWHALLGILRADIPVGELDLEGDPLKVCMAIVKGCLMQGDYSPLLMTPTTEPYDRRGEWRRLTKDGFNDVTTFGLGTQISEPELHGNGLEQRDGKPMLQLVRIGRVSFVFNSPRHPDPMVNFSTLVQIVLGFTGPDPDGFATTICSRLYFLPQDQVSSLLSSQARRDEIQAILQHRYNSPPDEPADMSAVSRLAELLGLTQADAS</sequence>
<dbReference type="EMBL" id="JAULSV010000007">
    <property type="protein sequence ID" value="KAK0638547.1"/>
    <property type="molecule type" value="Genomic_DNA"/>
</dbReference>
<proteinExistence type="predicted"/>
<dbReference type="AlphaFoldDB" id="A0AA39XSF0"/>
<feature type="compositionally biased region" description="Low complexity" evidence="1">
    <location>
        <begin position="50"/>
        <end position="77"/>
    </location>
</feature>
<comment type="caution">
    <text evidence="2">The sequence shown here is derived from an EMBL/GenBank/DDBJ whole genome shotgun (WGS) entry which is preliminary data.</text>
</comment>
<keyword evidence="3" id="KW-1185">Reference proteome</keyword>